<evidence type="ECO:0000313" key="1">
    <source>
        <dbReference type="EMBL" id="KAI3743127.1"/>
    </source>
</evidence>
<gene>
    <name evidence="1" type="ORF">L1987_60830</name>
</gene>
<keyword evidence="2" id="KW-1185">Reference proteome</keyword>
<reference evidence="2" key="1">
    <citation type="journal article" date="2022" name="Mol. Ecol. Resour.">
        <title>The genomes of chicory, endive, great burdock and yacon provide insights into Asteraceae palaeo-polyploidization history and plant inulin production.</title>
        <authorList>
            <person name="Fan W."/>
            <person name="Wang S."/>
            <person name="Wang H."/>
            <person name="Wang A."/>
            <person name="Jiang F."/>
            <person name="Liu H."/>
            <person name="Zhao H."/>
            <person name="Xu D."/>
            <person name="Zhang Y."/>
        </authorList>
    </citation>
    <scope>NUCLEOTIDE SEQUENCE [LARGE SCALE GENOMIC DNA]</scope>
    <source>
        <strain evidence="2">cv. Yunnan</strain>
    </source>
</reference>
<dbReference type="Proteomes" id="UP001056120">
    <property type="component" value="Linkage Group LG20"/>
</dbReference>
<sequence length="171" mass="19843">MFIDVCSLQETDDNWFKFLLRDKTYQEKKSRNHIQTKISIEGSYRRQKCKRNQFGPLDCISETKRSNSRPLQDDSQSSSCEFGNRGVDSVESEDSRIVHNKITMNLSRLNLKGESSRGKEGYLGKPSCWKHLVTKKSMQKRHKIKNRRLKLGSKGGDCYPKLYDTSLVESK</sequence>
<evidence type="ECO:0000313" key="2">
    <source>
        <dbReference type="Proteomes" id="UP001056120"/>
    </source>
</evidence>
<reference evidence="1 2" key="2">
    <citation type="journal article" date="2022" name="Mol. Ecol. Resour.">
        <title>The genomes of chicory, endive, great burdock and yacon provide insights into Asteraceae paleo-polyploidization history and plant inulin production.</title>
        <authorList>
            <person name="Fan W."/>
            <person name="Wang S."/>
            <person name="Wang H."/>
            <person name="Wang A."/>
            <person name="Jiang F."/>
            <person name="Liu H."/>
            <person name="Zhao H."/>
            <person name="Xu D."/>
            <person name="Zhang Y."/>
        </authorList>
    </citation>
    <scope>NUCLEOTIDE SEQUENCE [LARGE SCALE GENOMIC DNA]</scope>
    <source>
        <strain evidence="2">cv. Yunnan</strain>
        <tissue evidence="1">Leaves</tissue>
    </source>
</reference>
<proteinExistence type="predicted"/>
<name>A0ACB9DA09_9ASTR</name>
<protein>
    <submittedName>
        <fullName evidence="1">Uncharacterized protein</fullName>
    </submittedName>
</protein>
<dbReference type="EMBL" id="CM042037">
    <property type="protein sequence ID" value="KAI3743127.1"/>
    <property type="molecule type" value="Genomic_DNA"/>
</dbReference>
<comment type="caution">
    <text evidence="1">The sequence shown here is derived from an EMBL/GenBank/DDBJ whole genome shotgun (WGS) entry which is preliminary data.</text>
</comment>
<accession>A0ACB9DA09</accession>
<organism evidence="1 2">
    <name type="scientific">Smallanthus sonchifolius</name>
    <dbReference type="NCBI Taxonomy" id="185202"/>
    <lineage>
        <taxon>Eukaryota</taxon>
        <taxon>Viridiplantae</taxon>
        <taxon>Streptophyta</taxon>
        <taxon>Embryophyta</taxon>
        <taxon>Tracheophyta</taxon>
        <taxon>Spermatophyta</taxon>
        <taxon>Magnoliopsida</taxon>
        <taxon>eudicotyledons</taxon>
        <taxon>Gunneridae</taxon>
        <taxon>Pentapetalae</taxon>
        <taxon>asterids</taxon>
        <taxon>campanulids</taxon>
        <taxon>Asterales</taxon>
        <taxon>Asteraceae</taxon>
        <taxon>Asteroideae</taxon>
        <taxon>Heliantheae alliance</taxon>
        <taxon>Millerieae</taxon>
        <taxon>Smallanthus</taxon>
    </lineage>
</organism>